<keyword evidence="3" id="KW-1185">Reference proteome</keyword>
<dbReference type="AlphaFoldDB" id="A0A2T9YWD4"/>
<feature type="region of interest" description="Disordered" evidence="1">
    <location>
        <begin position="92"/>
        <end position="112"/>
    </location>
</feature>
<dbReference type="EMBL" id="MBFR01000027">
    <property type="protein sequence ID" value="PVU96653.1"/>
    <property type="molecule type" value="Genomic_DNA"/>
</dbReference>
<comment type="caution">
    <text evidence="2">The sequence shown here is derived from an EMBL/GenBank/DDBJ whole genome shotgun (WGS) entry which is preliminary data.</text>
</comment>
<dbReference type="OrthoDB" id="5600331at2759"/>
<feature type="region of interest" description="Disordered" evidence="1">
    <location>
        <begin position="1"/>
        <end position="55"/>
    </location>
</feature>
<gene>
    <name evidence="2" type="ORF">BB561_001036</name>
</gene>
<name>A0A2T9YWD4_9FUNG</name>
<proteinExistence type="predicted"/>
<evidence type="ECO:0000313" key="2">
    <source>
        <dbReference type="EMBL" id="PVU96653.1"/>
    </source>
</evidence>
<feature type="compositionally biased region" description="Polar residues" evidence="1">
    <location>
        <begin position="1"/>
        <end position="52"/>
    </location>
</feature>
<organism evidence="2 3">
    <name type="scientific">Smittium simulii</name>
    <dbReference type="NCBI Taxonomy" id="133385"/>
    <lineage>
        <taxon>Eukaryota</taxon>
        <taxon>Fungi</taxon>
        <taxon>Fungi incertae sedis</taxon>
        <taxon>Zoopagomycota</taxon>
        <taxon>Kickxellomycotina</taxon>
        <taxon>Harpellomycetes</taxon>
        <taxon>Harpellales</taxon>
        <taxon>Legeriomycetaceae</taxon>
        <taxon>Smittium</taxon>
    </lineage>
</organism>
<evidence type="ECO:0000313" key="3">
    <source>
        <dbReference type="Proteomes" id="UP000245383"/>
    </source>
</evidence>
<accession>A0A2T9YWD4</accession>
<dbReference type="Proteomes" id="UP000245383">
    <property type="component" value="Unassembled WGS sequence"/>
</dbReference>
<protein>
    <submittedName>
        <fullName evidence="2">Uncharacterized protein</fullName>
    </submittedName>
</protein>
<reference evidence="2 3" key="1">
    <citation type="journal article" date="2018" name="MBio">
        <title>Comparative Genomics Reveals the Core Gene Toolbox for the Fungus-Insect Symbiosis.</title>
        <authorList>
            <person name="Wang Y."/>
            <person name="Stata M."/>
            <person name="Wang W."/>
            <person name="Stajich J.E."/>
            <person name="White M.M."/>
            <person name="Moncalvo J.M."/>
        </authorList>
    </citation>
    <scope>NUCLEOTIDE SEQUENCE [LARGE SCALE GENOMIC DNA]</scope>
    <source>
        <strain evidence="2 3">SWE-8-4</strain>
    </source>
</reference>
<feature type="compositionally biased region" description="Low complexity" evidence="1">
    <location>
        <begin position="92"/>
        <end position="110"/>
    </location>
</feature>
<evidence type="ECO:0000256" key="1">
    <source>
        <dbReference type="SAM" id="MobiDB-lite"/>
    </source>
</evidence>
<feature type="region of interest" description="Disordered" evidence="1">
    <location>
        <begin position="385"/>
        <end position="407"/>
    </location>
</feature>
<sequence>MGANNKQLPSTASNKRQASPTLASNKPESSEKPQNTQYDRQETSQQQSSGAPQDSLLFRTKESAKTLYSELISLATKDPVMTLSGLQAATANSNKQAASQQSSRHSSLQSGIVPAGNTHASTSTLNTTLGVSDTNANVTTESLDAPLQFRAAFKQNMLAQVGSSSSTTINNNSLSKQHFNSENNPYNSINKDPTKNYHFEQTLANNHNIHTHEYHTLRSKLQKDGSDVLRLLETPEGLPNSLQMDSLVPVYETTSYPNYDRAHVYAARSEYHLTTPNTRNMPILAANHHDPVAYLETTTNYTDDIYGNRPEYTAIAPLNSSSATNLGNNIQDNTYGLPDDTESAEKMWLTHSNILIEQEFAMSEAWSQAWAATINRNSKADTTEISSDAELSDSQLQSNDCSEDEKLISPTNNIKSRNLTSDTVADIGMALHQTSAHGSGPIKSKM</sequence>